<accession>A0A4R6DG20</accession>
<dbReference type="Proteomes" id="UP000295764">
    <property type="component" value="Unassembled WGS sequence"/>
</dbReference>
<evidence type="ECO:0000313" key="2">
    <source>
        <dbReference type="EMBL" id="TDN43450.1"/>
    </source>
</evidence>
<sequence length="43" mass="4596">MTSQNDELSSHRTRTNRRPAEAPVTTASVAVLDTPAAEQSAEV</sequence>
<evidence type="ECO:0000313" key="3">
    <source>
        <dbReference type="Proteomes" id="UP000295764"/>
    </source>
</evidence>
<dbReference type="RefSeq" id="WP_279512736.1">
    <property type="nucleotide sequence ID" value="NZ_SNVW01000008.1"/>
</dbReference>
<gene>
    <name evidence="2" type="ORF">EDF64_108121</name>
</gene>
<organism evidence="2 3">
    <name type="scientific">Curtobacterium flaccumfaciens</name>
    <dbReference type="NCBI Taxonomy" id="2035"/>
    <lineage>
        <taxon>Bacteria</taxon>
        <taxon>Bacillati</taxon>
        <taxon>Actinomycetota</taxon>
        <taxon>Actinomycetes</taxon>
        <taxon>Micrococcales</taxon>
        <taxon>Microbacteriaceae</taxon>
        <taxon>Curtobacterium</taxon>
    </lineage>
</organism>
<proteinExistence type="predicted"/>
<dbReference type="EMBL" id="SNVW01000008">
    <property type="protein sequence ID" value="TDN43450.1"/>
    <property type="molecule type" value="Genomic_DNA"/>
</dbReference>
<dbReference type="AlphaFoldDB" id="A0A4R6DG20"/>
<name>A0A4R6DG20_9MICO</name>
<evidence type="ECO:0000256" key="1">
    <source>
        <dbReference type="SAM" id="MobiDB-lite"/>
    </source>
</evidence>
<comment type="caution">
    <text evidence="2">The sequence shown here is derived from an EMBL/GenBank/DDBJ whole genome shotgun (WGS) entry which is preliminary data.</text>
</comment>
<feature type="region of interest" description="Disordered" evidence="1">
    <location>
        <begin position="1"/>
        <end position="43"/>
    </location>
</feature>
<reference evidence="2 3" key="1">
    <citation type="submission" date="2019-03" db="EMBL/GenBank/DDBJ databases">
        <title>Genomic analyses of the natural microbiome of Caenorhabditis elegans.</title>
        <authorList>
            <person name="Samuel B."/>
        </authorList>
    </citation>
    <scope>NUCLEOTIDE SEQUENCE [LARGE SCALE GENOMIC DNA]</scope>
    <source>
        <strain evidence="2 3">JUb65</strain>
    </source>
</reference>
<protein>
    <submittedName>
        <fullName evidence="2">Uncharacterized protein</fullName>
    </submittedName>
</protein>